<feature type="binding site" evidence="12">
    <location>
        <position position="139"/>
    </location>
    <ligand>
        <name>ATP</name>
        <dbReference type="ChEBI" id="CHEBI:30616"/>
    </ligand>
</feature>
<keyword evidence="8 12" id="KW-0460">Magnesium</keyword>
<evidence type="ECO:0000256" key="5">
    <source>
        <dbReference type="ARBA" id="ARBA00022741"/>
    </source>
</evidence>
<evidence type="ECO:0000256" key="12">
    <source>
        <dbReference type="HAMAP-Rule" id="MF_01264"/>
    </source>
</evidence>
<dbReference type="GO" id="GO:0042245">
    <property type="term" value="P:RNA repair"/>
    <property type="evidence" value="ECO:0007669"/>
    <property type="project" value="UniProtKB-KW"/>
</dbReference>
<dbReference type="Gene3D" id="3.30.70.1550">
    <property type="entry name" value="Archaeal tRNA CCA-adding enzyme catalytic domain"/>
    <property type="match status" value="1"/>
</dbReference>
<dbReference type="InterPro" id="IPR006116">
    <property type="entry name" value="NT_2-5OAS_ClassI-CCAase"/>
</dbReference>
<dbReference type="GO" id="GO:0005524">
    <property type="term" value="F:ATP binding"/>
    <property type="evidence" value="ECO:0007669"/>
    <property type="project" value="UniProtKB-UniRule"/>
</dbReference>
<dbReference type="PANTHER" id="PTHR39643:SF1">
    <property type="entry name" value="CCA-ADDING ENZYME"/>
    <property type="match status" value="1"/>
</dbReference>
<comment type="catalytic activity">
    <reaction evidence="11">
        <text>L-tyrosyl-[protein] + ATP = O-(5'-adenylyl)-L-tyrosyl-[protein] + diphosphate</text>
        <dbReference type="Rhea" id="RHEA:54288"/>
        <dbReference type="Rhea" id="RHEA-COMP:10136"/>
        <dbReference type="Rhea" id="RHEA-COMP:13846"/>
        <dbReference type="ChEBI" id="CHEBI:30616"/>
        <dbReference type="ChEBI" id="CHEBI:33019"/>
        <dbReference type="ChEBI" id="CHEBI:46858"/>
        <dbReference type="ChEBI" id="CHEBI:83624"/>
        <dbReference type="EC" id="2.7.7.108"/>
    </reaction>
</comment>
<evidence type="ECO:0000256" key="1">
    <source>
        <dbReference type="ARBA" id="ARBA00022679"/>
    </source>
</evidence>
<comment type="catalytic activity">
    <reaction evidence="12">
        <text>a tRNA precursor + 2 CTP + ATP = a tRNA with a 3' CCA end + 3 diphosphate</text>
        <dbReference type="Rhea" id="RHEA:14433"/>
        <dbReference type="Rhea" id="RHEA-COMP:10465"/>
        <dbReference type="Rhea" id="RHEA-COMP:10468"/>
        <dbReference type="ChEBI" id="CHEBI:30616"/>
        <dbReference type="ChEBI" id="CHEBI:33019"/>
        <dbReference type="ChEBI" id="CHEBI:37563"/>
        <dbReference type="ChEBI" id="CHEBI:74896"/>
        <dbReference type="ChEBI" id="CHEBI:83071"/>
        <dbReference type="EC" id="2.7.7.72"/>
    </reaction>
</comment>
<organism evidence="16 17">
    <name type="scientific">Methanobacterium bryantii</name>
    <dbReference type="NCBI Taxonomy" id="2161"/>
    <lineage>
        <taxon>Archaea</taxon>
        <taxon>Methanobacteriati</taxon>
        <taxon>Methanobacteriota</taxon>
        <taxon>Methanomada group</taxon>
        <taxon>Methanobacteria</taxon>
        <taxon>Methanobacteriales</taxon>
        <taxon>Methanobacteriaceae</taxon>
        <taxon>Methanobacterium</taxon>
    </lineage>
</organism>
<dbReference type="GO" id="GO:0070733">
    <property type="term" value="F:AMPylase activity"/>
    <property type="evidence" value="ECO:0007669"/>
    <property type="project" value="UniProtKB-EC"/>
</dbReference>
<evidence type="ECO:0000313" key="16">
    <source>
        <dbReference type="EMBL" id="PAV04110.1"/>
    </source>
</evidence>
<feature type="binding site" evidence="12">
    <location>
        <position position="49"/>
    </location>
    <ligand>
        <name>CTP</name>
        <dbReference type="ChEBI" id="CHEBI:37563"/>
    </ligand>
</feature>
<dbReference type="PIRSF" id="PIRSF005335">
    <property type="entry name" value="CCA_arch"/>
    <property type="match status" value="1"/>
</dbReference>
<feature type="binding site" evidence="12">
    <location>
        <position position="159"/>
    </location>
    <ligand>
        <name>CTP</name>
        <dbReference type="ChEBI" id="CHEBI:37563"/>
    </ligand>
</feature>
<keyword evidence="17" id="KW-1185">Reference proteome</keyword>
<feature type="binding site" evidence="12">
    <location>
        <position position="168"/>
    </location>
    <ligand>
        <name>ATP</name>
        <dbReference type="ChEBI" id="CHEBI:30616"/>
    </ligand>
</feature>
<protein>
    <recommendedName>
        <fullName evidence="12">CCA-adding enzyme</fullName>
        <ecNumber evidence="12">2.7.7.72</ecNumber>
    </recommendedName>
    <alternativeName>
        <fullName evidence="12">CCA tRNA nucleotidyltransferase</fullName>
    </alternativeName>
    <alternativeName>
        <fullName evidence="12">tRNA CCA-pyrophosphorylase</fullName>
    </alternativeName>
    <alternativeName>
        <fullName evidence="12">tRNA adenylyl-/cytidylyl- transferase</fullName>
    </alternativeName>
    <alternativeName>
        <fullName evidence="12">tRNA nucleotidyltransferase</fullName>
    </alternativeName>
    <alternativeName>
        <fullName evidence="12">tRNA-NT</fullName>
    </alternativeName>
</protein>
<dbReference type="GO" id="GO:0000287">
    <property type="term" value="F:magnesium ion binding"/>
    <property type="evidence" value="ECO:0007669"/>
    <property type="project" value="UniProtKB-UniRule"/>
</dbReference>
<dbReference type="GO" id="GO:0160016">
    <property type="term" value="F:CCACCA tRNA nucleotidyltransferase activity"/>
    <property type="evidence" value="ECO:0007669"/>
    <property type="project" value="RHEA"/>
</dbReference>
<feature type="domain" description="CCA-adding enzyme C-terminal" evidence="15">
    <location>
        <begin position="283"/>
        <end position="427"/>
    </location>
</feature>
<dbReference type="GO" id="GO:0000049">
    <property type="term" value="F:tRNA binding"/>
    <property type="evidence" value="ECO:0007669"/>
    <property type="project" value="UniProtKB-UniRule"/>
</dbReference>
<keyword evidence="7 12" id="KW-0067">ATP-binding</keyword>
<comment type="subunit">
    <text evidence="12">Homodimer.</text>
</comment>
<feature type="binding site" evidence="12">
    <location>
        <position position="116"/>
    </location>
    <ligand>
        <name>Mg(2+)</name>
        <dbReference type="ChEBI" id="CHEBI:18420"/>
    </ligand>
</feature>
<evidence type="ECO:0000256" key="9">
    <source>
        <dbReference type="ARBA" id="ARBA00022884"/>
    </source>
</evidence>
<feature type="binding site" evidence="12">
    <location>
        <position position="52"/>
    </location>
    <ligand>
        <name>CTP</name>
        <dbReference type="ChEBI" id="CHEBI:37563"/>
    </ligand>
</feature>
<keyword evidence="3 12" id="KW-0548">Nucleotidyltransferase</keyword>
<keyword evidence="5 12" id="KW-0547">Nucleotide-binding</keyword>
<gene>
    <name evidence="12" type="primary">cca</name>
    <name evidence="16" type="ORF">ASJ80_03090</name>
</gene>
<dbReference type="GO" id="GO:0001680">
    <property type="term" value="P:tRNA 3'-terminal CCA addition"/>
    <property type="evidence" value="ECO:0007669"/>
    <property type="project" value="UniProtKB-UniRule"/>
</dbReference>
<dbReference type="InterPro" id="IPR002934">
    <property type="entry name" value="Polymerase_NTP_transf_dom"/>
</dbReference>
<dbReference type="Pfam" id="PF21133">
    <property type="entry name" value="CAA_C"/>
    <property type="match status" value="1"/>
</dbReference>
<dbReference type="InterPro" id="IPR048833">
    <property type="entry name" value="CAA_C"/>
</dbReference>
<dbReference type="Proteomes" id="UP000217784">
    <property type="component" value="Unassembled WGS sequence"/>
</dbReference>
<dbReference type="SUPFAM" id="SSF81301">
    <property type="entry name" value="Nucleotidyltransferase"/>
    <property type="match status" value="1"/>
</dbReference>
<keyword evidence="9 12" id="KW-0694">RNA-binding</keyword>
<keyword evidence="1 12" id="KW-0808">Transferase</keyword>
<evidence type="ECO:0000259" key="13">
    <source>
        <dbReference type="Pfam" id="PF01909"/>
    </source>
</evidence>
<dbReference type="InterPro" id="IPR015329">
    <property type="entry name" value="tRNA_NucTransf2"/>
</dbReference>
<dbReference type="Pfam" id="PF09249">
    <property type="entry name" value="tRNA_NucTransf2"/>
    <property type="match status" value="1"/>
</dbReference>
<evidence type="ECO:0000256" key="11">
    <source>
        <dbReference type="ARBA" id="ARBA00048696"/>
    </source>
</evidence>
<dbReference type="PANTHER" id="PTHR39643">
    <property type="entry name" value="CCA-ADDING ENZYME"/>
    <property type="match status" value="1"/>
</dbReference>
<keyword evidence="2 12" id="KW-0819">tRNA processing</keyword>
<dbReference type="Gene3D" id="1.10.1410.30">
    <property type="entry name" value="CCA tRNA nucleotidyltransferase, domain 2"/>
    <property type="match status" value="1"/>
</dbReference>
<evidence type="ECO:0000256" key="8">
    <source>
        <dbReference type="ARBA" id="ARBA00022842"/>
    </source>
</evidence>
<feature type="binding site" evidence="12">
    <location>
        <position position="52"/>
    </location>
    <ligand>
        <name>ATP</name>
        <dbReference type="ChEBI" id="CHEBI:30616"/>
    </ligand>
</feature>
<name>A0A2A2H4A1_METBR</name>
<dbReference type="Gene3D" id="3.30.70.590">
    <property type="entry name" value="Poly(A) polymerase predicted RNA binding domain"/>
    <property type="match status" value="1"/>
</dbReference>
<dbReference type="SUPFAM" id="SSF55003">
    <property type="entry name" value="PAP/Archaeal CCA-adding enzyme, C-terminal domain"/>
    <property type="match status" value="1"/>
</dbReference>
<feature type="binding site" evidence="12">
    <location>
        <position position="159"/>
    </location>
    <ligand>
        <name>ATP</name>
        <dbReference type="ChEBI" id="CHEBI:30616"/>
    </ligand>
</feature>
<dbReference type="Gene3D" id="3.30.460.10">
    <property type="entry name" value="Beta Polymerase, domain 2"/>
    <property type="match status" value="1"/>
</dbReference>
<comment type="catalytic activity">
    <reaction evidence="10">
        <text>O-(5'-adenylyl)-L-tyrosyl-[protein] + ATP = O-[5'-(adenylyl-(5'-&gt;3')-adenylyl)]-L-tyrosyl-[protein] + diphosphate</text>
        <dbReference type="Rhea" id="RHEA:66528"/>
        <dbReference type="Rhea" id="RHEA-COMP:13846"/>
        <dbReference type="Rhea" id="RHEA-COMP:17046"/>
        <dbReference type="ChEBI" id="CHEBI:30616"/>
        <dbReference type="ChEBI" id="CHEBI:33019"/>
        <dbReference type="ChEBI" id="CHEBI:83624"/>
        <dbReference type="ChEBI" id="CHEBI:167160"/>
    </reaction>
</comment>
<comment type="similarity">
    <text evidence="12">Belongs to the tRNA nucleotidyltransferase/poly(A) polymerase family. Archaeal CCA-adding enzyme subfamily.</text>
</comment>
<dbReference type="InterPro" id="IPR043519">
    <property type="entry name" value="NT_sf"/>
</dbReference>
<accession>A0A2A2H4A1</accession>
<evidence type="ECO:0000259" key="15">
    <source>
        <dbReference type="Pfam" id="PF21133"/>
    </source>
</evidence>
<dbReference type="SUPFAM" id="SSF81631">
    <property type="entry name" value="PAP/OAS1 substrate-binding domain"/>
    <property type="match status" value="1"/>
</dbReference>
<dbReference type="InterPro" id="IPR011068">
    <property type="entry name" value="NuclTrfase_I-like_C"/>
</dbReference>
<evidence type="ECO:0000256" key="3">
    <source>
        <dbReference type="ARBA" id="ARBA00022695"/>
    </source>
</evidence>
<feature type="binding site" evidence="12">
    <location>
        <position position="49"/>
    </location>
    <ligand>
        <name>ATP</name>
        <dbReference type="ChEBI" id="CHEBI:30616"/>
    </ligand>
</feature>
<keyword evidence="4 12" id="KW-0479">Metal-binding</keyword>
<sequence length="458" mass="53085">MDFNNILKVIKPTQEENEKVKLLSDKLIDIINKIARENNINAEATLVGSVAKGTWLSGKADVDIFMKFPLSTSEDDLKKYGLKLGDKCIKEMHGDHELRYASHPYITGFIEGFEIDFVPCYIIKNAEELKSAVDRTILHTEYVLANLGEKQKGEVLLLKKFMGSIHTYGAEFKVGGFSGYLCELLIIHYGSFLNVLNAASSEWRPNYKIDIEDYGTGELFSEPLVVIDPTDKNRNVAAALKLQKMSEFIVASRNFLSNPKEEYFFDKEIDLSKSEIKTEFESRETKTFLIRFKPPEIPADALYPQIKKTENSLNGVLEREDFKVFNADSWTDESQNVIILIEMEIWKLPRIKKHLGPFVWSKGHQVKFMEKYGNKAYVEENRWVAEVERKYKEVKPFLDNILVENKIGFLKFGKHIKAEILKKYELVDILEFMGSDKCSEDMLLFFYEYLNKNVYLWR</sequence>
<feature type="binding site" evidence="12">
    <location>
        <position position="63"/>
    </location>
    <ligand>
        <name>Mg(2+)</name>
        <dbReference type="ChEBI" id="CHEBI:18420"/>
    </ligand>
</feature>
<feature type="binding site" evidence="12">
    <location>
        <position position="168"/>
    </location>
    <ligand>
        <name>CTP</name>
        <dbReference type="ChEBI" id="CHEBI:37563"/>
    </ligand>
</feature>
<comment type="cofactor">
    <cofactor evidence="12">
        <name>Mg(2+)</name>
        <dbReference type="ChEBI" id="CHEBI:18420"/>
    </cofactor>
</comment>
<feature type="binding site" evidence="12">
    <location>
        <position position="139"/>
    </location>
    <ligand>
        <name>CTP</name>
        <dbReference type="ChEBI" id="CHEBI:37563"/>
    </ligand>
</feature>
<dbReference type="EC" id="2.7.7.72" evidence="12"/>
<reference evidence="16 17" key="1">
    <citation type="journal article" date="2017" name="BMC Genomics">
        <title>Genomic analysis of methanogenic archaea reveals a shift towards energy conservation.</title>
        <authorList>
            <person name="Gilmore S.P."/>
            <person name="Henske J.K."/>
            <person name="Sexton J.A."/>
            <person name="Solomon K.V."/>
            <person name="Seppala S."/>
            <person name="Yoo J.I."/>
            <person name="Huyett L.M."/>
            <person name="Pressman A."/>
            <person name="Cogan J.Z."/>
            <person name="Kivenson V."/>
            <person name="Peng X."/>
            <person name="Tan Y."/>
            <person name="Valentine D.L."/>
            <person name="O'Malley M.A."/>
        </authorList>
    </citation>
    <scope>NUCLEOTIDE SEQUENCE [LARGE SCALE GENOMIC DNA]</scope>
    <source>
        <strain evidence="16 17">M.o.H.</strain>
    </source>
</reference>
<evidence type="ECO:0000256" key="2">
    <source>
        <dbReference type="ARBA" id="ARBA00022694"/>
    </source>
</evidence>
<dbReference type="InterPro" id="IPR042090">
    <property type="entry name" value="CCA_tRNA_nucleotrans_2"/>
</dbReference>
<comment type="caution">
    <text evidence="16">The sequence shown here is derived from an EMBL/GenBank/DDBJ whole genome shotgun (WGS) entry which is preliminary data.</text>
</comment>
<dbReference type="InterPro" id="IPR008229">
    <property type="entry name" value="CCA-adding_arc"/>
</dbReference>
<dbReference type="NCBIfam" id="TIGR03671">
    <property type="entry name" value="cca_archaeal"/>
    <property type="match status" value="1"/>
</dbReference>
<proteinExistence type="inferred from homology"/>
<feature type="domain" description="tRNA nucleotidyltransferase substrate binding" evidence="14">
    <location>
        <begin position="154"/>
        <end position="265"/>
    </location>
</feature>
<keyword evidence="6 12" id="KW-0692">RNA repair</keyword>
<evidence type="ECO:0000256" key="4">
    <source>
        <dbReference type="ARBA" id="ARBA00022723"/>
    </source>
</evidence>
<comment type="function">
    <text evidence="12">Catalyzes the addition and repair of the essential 3'-terminal CCA sequence in tRNAs without using a nucleic acid template. Adds these three nucleotides in the order of C, C, and A to the tRNA nucleotide-73, using CTP and ATP as substrates and producing inorganic pyrophosphate. tRNA 3'-terminal CCA addition is required both for tRNA processing and repair. Also involved in tRNA surveillance by mediating tandem CCA addition to generate a CCACCA at the 3' terminus of unstable tRNAs. While stable tRNAs receive only 3'-terminal CCA, unstable tRNAs are marked with CCACCA and rapidly degraded.</text>
</comment>
<comment type="catalytic activity">
    <reaction evidence="12">
        <text>a tRNA with a 3' CCA end + 2 CTP + ATP = a tRNA with a 3' CCACCA end + 3 diphosphate</text>
        <dbReference type="Rhea" id="RHEA:76235"/>
        <dbReference type="Rhea" id="RHEA-COMP:10468"/>
        <dbReference type="Rhea" id="RHEA-COMP:18655"/>
        <dbReference type="ChEBI" id="CHEBI:30616"/>
        <dbReference type="ChEBI" id="CHEBI:33019"/>
        <dbReference type="ChEBI" id="CHEBI:37563"/>
        <dbReference type="ChEBI" id="CHEBI:83071"/>
        <dbReference type="ChEBI" id="CHEBI:195187"/>
    </reaction>
</comment>
<evidence type="ECO:0000256" key="7">
    <source>
        <dbReference type="ARBA" id="ARBA00022840"/>
    </source>
</evidence>
<dbReference type="EMBL" id="LMVM01000033">
    <property type="protein sequence ID" value="PAV04110.1"/>
    <property type="molecule type" value="Genomic_DNA"/>
</dbReference>
<evidence type="ECO:0000256" key="6">
    <source>
        <dbReference type="ARBA" id="ARBA00022800"/>
    </source>
</evidence>
<dbReference type="HAMAP" id="MF_01264">
    <property type="entry name" value="CCA_arch"/>
    <property type="match status" value="1"/>
</dbReference>
<dbReference type="CDD" id="cd05400">
    <property type="entry name" value="NT_2-5OAS_ClassI-CCAase"/>
    <property type="match status" value="1"/>
</dbReference>
<dbReference type="GO" id="GO:0004810">
    <property type="term" value="F:CCA tRNA nucleotidyltransferase activity"/>
    <property type="evidence" value="ECO:0007669"/>
    <property type="project" value="UniProtKB-UniRule"/>
</dbReference>
<evidence type="ECO:0000259" key="14">
    <source>
        <dbReference type="Pfam" id="PF09249"/>
    </source>
</evidence>
<feature type="domain" description="Polymerase nucleotidyl transferase" evidence="13">
    <location>
        <begin position="29"/>
        <end position="139"/>
    </location>
</feature>
<feature type="binding site" evidence="12">
    <location>
        <position position="61"/>
    </location>
    <ligand>
        <name>Mg(2+)</name>
        <dbReference type="ChEBI" id="CHEBI:18420"/>
    </ligand>
</feature>
<dbReference type="AlphaFoldDB" id="A0A2A2H4A1"/>
<evidence type="ECO:0000256" key="10">
    <source>
        <dbReference type="ARBA" id="ARBA00047518"/>
    </source>
</evidence>
<evidence type="ECO:0000313" key="17">
    <source>
        <dbReference type="Proteomes" id="UP000217784"/>
    </source>
</evidence>
<comment type="miscellaneous">
    <text evidence="12">A single active site specifically recognizes both ATP and CTP and is responsible for their addition.</text>
</comment>
<dbReference type="Pfam" id="PF01909">
    <property type="entry name" value="NTP_transf_2"/>
    <property type="match status" value="1"/>
</dbReference>